<reference evidence="9" key="1">
    <citation type="submission" date="2023-06" db="EMBL/GenBank/DDBJ databases">
        <title>Genome-scale phylogeny and comparative genomics of the fungal order Sordariales.</title>
        <authorList>
            <consortium name="Lawrence Berkeley National Laboratory"/>
            <person name="Hensen N."/>
            <person name="Bonometti L."/>
            <person name="Westerberg I."/>
            <person name="Brannstrom I.O."/>
            <person name="Guillou S."/>
            <person name="Cros-Aarteil S."/>
            <person name="Calhoun S."/>
            <person name="Haridas S."/>
            <person name="Kuo A."/>
            <person name="Mondo S."/>
            <person name="Pangilinan J."/>
            <person name="Riley R."/>
            <person name="LaButti K."/>
            <person name="Andreopoulos B."/>
            <person name="Lipzen A."/>
            <person name="Chen C."/>
            <person name="Yanf M."/>
            <person name="Daum C."/>
            <person name="Ng V."/>
            <person name="Clum A."/>
            <person name="Steindorff A."/>
            <person name="Ohm R."/>
            <person name="Martin F."/>
            <person name="Silar P."/>
            <person name="Natvig D."/>
            <person name="Lalanne C."/>
            <person name="Gautier V."/>
            <person name="Ament-velasquez S.L."/>
            <person name="Kruys A."/>
            <person name="Hutchinson M.I."/>
            <person name="Powell A.J."/>
            <person name="Barry K."/>
            <person name="Miller A.N."/>
            <person name="Grigoriev I.V."/>
            <person name="Debuchy R."/>
            <person name="Gladieux P."/>
            <person name="Thoren M.H."/>
            <person name="Johannesson H."/>
        </authorList>
    </citation>
    <scope>NUCLEOTIDE SEQUENCE</scope>
    <source>
        <strain evidence="9">SMH3187-1</strain>
    </source>
</reference>
<comment type="caution">
    <text evidence="9">The sequence shown here is derived from an EMBL/GenBank/DDBJ whole genome shotgun (WGS) entry which is preliminary data.</text>
</comment>
<dbReference type="InterPro" id="IPR007219">
    <property type="entry name" value="XnlR_reg_dom"/>
</dbReference>
<dbReference type="GO" id="GO:0003677">
    <property type="term" value="F:DNA binding"/>
    <property type="evidence" value="ECO:0007669"/>
    <property type="project" value="InterPro"/>
</dbReference>
<dbReference type="InterPro" id="IPR050815">
    <property type="entry name" value="TF_fung"/>
</dbReference>
<dbReference type="InterPro" id="IPR001138">
    <property type="entry name" value="Zn2Cys6_DnaBD"/>
</dbReference>
<name>A0AA40BR25_9PEZI</name>
<dbReference type="GO" id="GO:0008270">
    <property type="term" value="F:zinc ion binding"/>
    <property type="evidence" value="ECO:0007669"/>
    <property type="project" value="InterPro"/>
</dbReference>
<evidence type="ECO:0000313" key="9">
    <source>
        <dbReference type="EMBL" id="KAK0738839.1"/>
    </source>
</evidence>
<dbReference type="CDD" id="cd00067">
    <property type="entry name" value="GAL4"/>
    <property type="match status" value="1"/>
</dbReference>
<feature type="domain" description="Zn(2)-C6 fungal-type" evidence="8">
    <location>
        <begin position="15"/>
        <end position="45"/>
    </location>
</feature>
<evidence type="ECO:0000256" key="5">
    <source>
        <dbReference type="ARBA" id="ARBA00023242"/>
    </source>
</evidence>
<keyword evidence="2" id="KW-0479">Metal-binding</keyword>
<protein>
    <recommendedName>
        <fullName evidence="8">Zn(2)-C6 fungal-type domain-containing protein</fullName>
    </recommendedName>
</protein>
<dbReference type="AlphaFoldDB" id="A0AA40BR25"/>
<dbReference type="SMART" id="SM00066">
    <property type="entry name" value="GAL4"/>
    <property type="match status" value="1"/>
</dbReference>
<feature type="compositionally biased region" description="Polar residues" evidence="7">
    <location>
        <begin position="609"/>
        <end position="619"/>
    </location>
</feature>
<dbReference type="PROSITE" id="PS00463">
    <property type="entry name" value="ZN2_CY6_FUNGAL_1"/>
    <property type="match status" value="1"/>
</dbReference>
<proteinExistence type="predicted"/>
<dbReference type="GO" id="GO:0006351">
    <property type="term" value="P:DNA-templated transcription"/>
    <property type="evidence" value="ECO:0007669"/>
    <property type="project" value="InterPro"/>
</dbReference>
<dbReference type="PANTHER" id="PTHR47338:SF10">
    <property type="entry name" value="TRANSCRIPTION FACTOR DOMAIN-CONTAINING PROTEIN-RELATED"/>
    <property type="match status" value="1"/>
</dbReference>
<keyword evidence="5" id="KW-0539">Nucleus</keyword>
<dbReference type="PROSITE" id="PS50048">
    <property type="entry name" value="ZN2_CY6_FUNGAL_2"/>
    <property type="match status" value="1"/>
</dbReference>
<dbReference type="EMBL" id="JAUKUD010000007">
    <property type="protein sequence ID" value="KAK0738839.1"/>
    <property type="molecule type" value="Genomic_DNA"/>
</dbReference>
<feature type="coiled-coil region" evidence="6">
    <location>
        <begin position="52"/>
        <end position="79"/>
    </location>
</feature>
<dbReference type="GO" id="GO:0005634">
    <property type="term" value="C:nucleus"/>
    <property type="evidence" value="ECO:0007669"/>
    <property type="project" value="UniProtKB-SubCell"/>
</dbReference>
<dbReference type="InterPro" id="IPR036864">
    <property type="entry name" value="Zn2-C6_fun-type_DNA-bd_sf"/>
</dbReference>
<evidence type="ECO:0000256" key="7">
    <source>
        <dbReference type="SAM" id="MobiDB-lite"/>
    </source>
</evidence>
<dbReference type="Pfam" id="PF04082">
    <property type="entry name" value="Fungal_trans"/>
    <property type="match status" value="1"/>
</dbReference>
<dbReference type="PANTHER" id="PTHR47338">
    <property type="entry name" value="ZN(II)2CYS6 TRANSCRIPTION FACTOR (EUROFUNG)-RELATED"/>
    <property type="match status" value="1"/>
</dbReference>
<feature type="region of interest" description="Disordered" evidence="7">
    <location>
        <begin position="607"/>
        <end position="635"/>
    </location>
</feature>
<dbReference type="Proteomes" id="UP001172155">
    <property type="component" value="Unassembled WGS sequence"/>
</dbReference>
<evidence type="ECO:0000313" key="10">
    <source>
        <dbReference type="Proteomes" id="UP001172155"/>
    </source>
</evidence>
<keyword evidence="3" id="KW-0805">Transcription regulation</keyword>
<keyword evidence="6" id="KW-0175">Coiled coil</keyword>
<sequence length="635" mass="71117">MPQIAIDLSHLKRTTCDLCRERKVKCDRTKPECQRCQRARHRCTYPSAEGEATKLNSTLQTLHARLMRAERQLRQQDCNTARDISDPSFTNQSQFTAIQEHSCMSPTMDDVPGDFAPCLDRPADTNSPRRLSEYTTAISSLHNNFLSDLWPAEIVMDNPISISDASEDPTPQLTTKTTARNIQQCEQMSRDSMDAFFDTYFSVVQRHLPLIDRDRFLSSTIKADNHQSQALRCAVAMSGASSLQDGEVSASLYKEARLHMERAQTEVDNSSFLNLETAQAMVLIARFEFPLAKQRALLTLASLMQLLTLLGYDRLDGKSADRESPFIEEKRCTFWIAFCMHCNASGTIPHVLSSMPNEILTLLPSQAGHSLEHLIPFSIHGKVTPTTTDTLNAFSLFILSLRLVLQTNQHQRMTASNIAGTGALEYNFCLAHERIDTSINAILSALMSPASSSVLDSELQVLALLMTLGARIQLHKTAILNAQKAEFLAPVVRECERMGVMTANTMSDILLQVESFGESQVPVYRSMSLFIMPPLAMAAEIQLCVLKQGAKEIAQNMNMFYTNREIRHSLEIICMAMGAFKGRTDQYDGLINRVQTFLERTQLGKRLNSEFQTTTQGPSAQRRRTSPQTEDEPVA</sequence>
<keyword evidence="10" id="KW-1185">Reference proteome</keyword>
<dbReference type="CDD" id="cd12148">
    <property type="entry name" value="fungal_TF_MHR"/>
    <property type="match status" value="1"/>
</dbReference>
<evidence type="ECO:0000256" key="3">
    <source>
        <dbReference type="ARBA" id="ARBA00023015"/>
    </source>
</evidence>
<dbReference type="Pfam" id="PF00172">
    <property type="entry name" value="Zn_clus"/>
    <property type="match status" value="1"/>
</dbReference>
<evidence type="ECO:0000256" key="4">
    <source>
        <dbReference type="ARBA" id="ARBA00023163"/>
    </source>
</evidence>
<gene>
    <name evidence="9" type="ORF">B0T18DRAFT_335280</name>
</gene>
<dbReference type="Gene3D" id="4.10.240.10">
    <property type="entry name" value="Zn(2)-C6 fungal-type DNA-binding domain"/>
    <property type="match status" value="1"/>
</dbReference>
<accession>A0AA40BR25</accession>
<evidence type="ECO:0000256" key="1">
    <source>
        <dbReference type="ARBA" id="ARBA00004123"/>
    </source>
</evidence>
<dbReference type="SUPFAM" id="SSF57701">
    <property type="entry name" value="Zn2/Cys6 DNA-binding domain"/>
    <property type="match status" value="1"/>
</dbReference>
<evidence type="ECO:0000256" key="2">
    <source>
        <dbReference type="ARBA" id="ARBA00022723"/>
    </source>
</evidence>
<organism evidence="9 10">
    <name type="scientific">Schizothecium vesticola</name>
    <dbReference type="NCBI Taxonomy" id="314040"/>
    <lineage>
        <taxon>Eukaryota</taxon>
        <taxon>Fungi</taxon>
        <taxon>Dikarya</taxon>
        <taxon>Ascomycota</taxon>
        <taxon>Pezizomycotina</taxon>
        <taxon>Sordariomycetes</taxon>
        <taxon>Sordariomycetidae</taxon>
        <taxon>Sordariales</taxon>
        <taxon>Schizotheciaceae</taxon>
        <taxon>Schizothecium</taxon>
    </lineage>
</organism>
<evidence type="ECO:0000259" key="8">
    <source>
        <dbReference type="PROSITE" id="PS50048"/>
    </source>
</evidence>
<comment type="subcellular location">
    <subcellularLocation>
        <location evidence="1">Nucleus</location>
    </subcellularLocation>
</comment>
<keyword evidence="4" id="KW-0804">Transcription</keyword>
<evidence type="ECO:0000256" key="6">
    <source>
        <dbReference type="SAM" id="Coils"/>
    </source>
</evidence>
<dbReference type="GO" id="GO:0000981">
    <property type="term" value="F:DNA-binding transcription factor activity, RNA polymerase II-specific"/>
    <property type="evidence" value="ECO:0007669"/>
    <property type="project" value="InterPro"/>
</dbReference>